<evidence type="ECO:0000313" key="3">
    <source>
        <dbReference type="Proteomes" id="UP001221142"/>
    </source>
</evidence>
<dbReference type="SUPFAM" id="SSF52047">
    <property type="entry name" value="RNI-like"/>
    <property type="match status" value="1"/>
</dbReference>
<evidence type="ECO:0008006" key="4">
    <source>
        <dbReference type="Google" id="ProtNLM"/>
    </source>
</evidence>
<organism evidence="2 3">
    <name type="scientific">Roridomyces roridus</name>
    <dbReference type="NCBI Taxonomy" id="1738132"/>
    <lineage>
        <taxon>Eukaryota</taxon>
        <taxon>Fungi</taxon>
        <taxon>Dikarya</taxon>
        <taxon>Basidiomycota</taxon>
        <taxon>Agaricomycotina</taxon>
        <taxon>Agaricomycetes</taxon>
        <taxon>Agaricomycetidae</taxon>
        <taxon>Agaricales</taxon>
        <taxon>Marasmiineae</taxon>
        <taxon>Mycenaceae</taxon>
        <taxon>Roridomyces</taxon>
    </lineage>
</organism>
<reference evidence="2" key="1">
    <citation type="submission" date="2023-03" db="EMBL/GenBank/DDBJ databases">
        <title>Massive genome expansion in bonnet fungi (Mycena s.s.) driven by repeated elements and novel gene families across ecological guilds.</title>
        <authorList>
            <consortium name="Lawrence Berkeley National Laboratory"/>
            <person name="Harder C.B."/>
            <person name="Miyauchi S."/>
            <person name="Viragh M."/>
            <person name="Kuo A."/>
            <person name="Thoen E."/>
            <person name="Andreopoulos B."/>
            <person name="Lu D."/>
            <person name="Skrede I."/>
            <person name="Drula E."/>
            <person name="Henrissat B."/>
            <person name="Morin E."/>
            <person name="Kohler A."/>
            <person name="Barry K."/>
            <person name="LaButti K."/>
            <person name="Morin E."/>
            <person name="Salamov A."/>
            <person name="Lipzen A."/>
            <person name="Mereny Z."/>
            <person name="Hegedus B."/>
            <person name="Baldrian P."/>
            <person name="Stursova M."/>
            <person name="Weitz H."/>
            <person name="Taylor A."/>
            <person name="Grigoriev I.V."/>
            <person name="Nagy L.G."/>
            <person name="Martin F."/>
            <person name="Kauserud H."/>
        </authorList>
    </citation>
    <scope>NUCLEOTIDE SEQUENCE</scope>
    <source>
        <strain evidence="2">9284</strain>
    </source>
</reference>
<sequence length="513" mass="58624">MASLCSQCGAPTKAPAVAAEIESLPRHSILMNTNEHPENHEFVYVHGIVSKTDERLEYLEDEISRLQERLKVLSEERTSLHEYRRKNARVLSCLRRMPPEILCLIFSWTLPSSDDLACWSFRSQVRNSPWTLTWVSRRWREIALSAPSLWSLVHVGGGQISRYRSRSLMIQTQVQRARALQIHFNGHDTEDPTPQLNLFKLLSKHSARWEELSLSLTWALLPRVEALRDNLPALQRLRLGWYNDSSYSMDATLDCFQTASSLTDVSLSSAFLAGVWFSPQNHITRYDFDIHRDNHRELLDSMPHLIEARVKACSGTQIHFYDAALMRELKRLYIELPESLDYFEAPALEELAIRAHEGNGRTHQCISDFVKRSSCSIRKLCIKGQIRPEEAVHILLECPSITELIFLDGKNFDRYFAMLLSEDTTVAPQLRAIHFGFCVGEIDYELYLQMLESRRNAPECALRSATLLSPSYSPKIAASSSKFDALREGGFQFSLVSGAAARGQRESWLYGSL</sequence>
<dbReference type="AlphaFoldDB" id="A0AAD7FM53"/>
<accession>A0AAD7FM53</accession>
<dbReference type="Proteomes" id="UP001221142">
    <property type="component" value="Unassembled WGS sequence"/>
</dbReference>
<evidence type="ECO:0000313" key="2">
    <source>
        <dbReference type="EMBL" id="KAJ7628359.1"/>
    </source>
</evidence>
<dbReference type="EMBL" id="JARKIF010000010">
    <property type="protein sequence ID" value="KAJ7628359.1"/>
    <property type="molecule type" value="Genomic_DNA"/>
</dbReference>
<keyword evidence="3" id="KW-1185">Reference proteome</keyword>
<proteinExistence type="predicted"/>
<comment type="caution">
    <text evidence="2">The sequence shown here is derived from an EMBL/GenBank/DDBJ whole genome shotgun (WGS) entry which is preliminary data.</text>
</comment>
<protein>
    <recommendedName>
        <fullName evidence="4">F-box domain-containing protein</fullName>
    </recommendedName>
</protein>
<name>A0AAD7FM53_9AGAR</name>
<keyword evidence="1" id="KW-0175">Coiled coil</keyword>
<evidence type="ECO:0000256" key="1">
    <source>
        <dbReference type="SAM" id="Coils"/>
    </source>
</evidence>
<dbReference type="Gene3D" id="3.80.10.10">
    <property type="entry name" value="Ribonuclease Inhibitor"/>
    <property type="match status" value="1"/>
</dbReference>
<gene>
    <name evidence="2" type="ORF">FB45DRAFT_36543</name>
</gene>
<dbReference type="InterPro" id="IPR032675">
    <property type="entry name" value="LRR_dom_sf"/>
</dbReference>
<feature type="coiled-coil region" evidence="1">
    <location>
        <begin position="49"/>
        <end position="76"/>
    </location>
</feature>